<sequence>MTHKPNGSLRVGSQKIKSKPKTALKQGTLSFLFNAKRTPPEKSHQKPIADFKAEANVSKDIQSSANKRELLTLRPSLFVSQGSFDEESNQEYISSLLKDTPLKNFKSPLAVERDLSFDSRDAHVKHACKVTKEVVRAKVGPGKPTRVSLRSEIKGFFDGPKTQGGLHFTKKALAPALPRRPVQPDVKHRTLATFGGDDVTLSSEQQAVKDLVMSERLNIFFTGSAGTGKSVLLRSLIKSLKAIHGPDAVAVTASTGLAAVDIGGITLNRFSGFGIGNRPPEKLLEMVKKKRDSCERWKRTRVLIVDEISMIDGRLLDKLDYVARGVTNKPNVPFGGIQVVFSGDFYQLPPVPDRNPGAPKPLFAFESNAWKQAIQKTVCLHQVFRQKDNELIALLNAIRLGEVTPKVINMIRGLQRDIDCPDGIEPTELYPTRHEVELANNRRLDRLPGFSMTYDAQDRGSLAEKYPSYFDNVMAKKKLVLKEDAQVMMLKNVDDTLVNGSMGKVLFFTTPNLWRYIETFRKHSMDAEFIQDMRLITRAIGVPEVCRPDELQQEILRRSSQAKPYFNQLLLKAPMEQCASLLPVVRFAVSRNGYRYELVDHDEFPVEITVAQGGEDSVRVQLPLLPCWALSIHKAQGQTINRLRVDLKRSFEAGQVYVALSRAVHKDQLQILNFNPTTIRTTSKVQHFYNSIQALEAAQASL</sequence>
<evidence type="ECO:0000256" key="12">
    <source>
        <dbReference type="ARBA" id="ARBA00023242"/>
    </source>
</evidence>
<dbReference type="EMBL" id="CP014242">
    <property type="protein sequence ID" value="AMD18688.1"/>
    <property type="molecule type" value="Genomic_DNA"/>
</dbReference>
<dbReference type="Pfam" id="PF21530">
    <property type="entry name" value="Pif1_2B_dom"/>
    <property type="match status" value="1"/>
</dbReference>
<feature type="DNA-binding region" evidence="13">
    <location>
        <begin position="655"/>
        <end position="674"/>
    </location>
</feature>
<evidence type="ECO:0000256" key="2">
    <source>
        <dbReference type="ARBA" id="ARBA00022741"/>
    </source>
</evidence>
<dbReference type="GO" id="GO:0043139">
    <property type="term" value="F:5'-3' DNA helicase activity"/>
    <property type="evidence" value="ECO:0007669"/>
    <property type="project" value="UniProtKB-UniRule"/>
</dbReference>
<keyword evidence="13" id="KW-0779">Telomere</keyword>
<keyword evidence="5 13" id="KW-0347">Helicase</keyword>
<evidence type="ECO:0000256" key="7">
    <source>
        <dbReference type="ARBA" id="ARBA00023125"/>
    </source>
</evidence>
<keyword evidence="11 13" id="KW-0413">Isomerase</keyword>
<keyword evidence="8" id="KW-0496">Mitochondrion</keyword>
<dbReference type="GO" id="GO:0005524">
    <property type="term" value="F:ATP binding"/>
    <property type="evidence" value="ECO:0007669"/>
    <property type="project" value="UniProtKB-UniRule"/>
</dbReference>
<evidence type="ECO:0000256" key="10">
    <source>
        <dbReference type="ARBA" id="ARBA00023204"/>
    </source>
</evidence>
<evidence type="ECO:0000256" key="5">
    <source>
        <dbReference type="ARBA" id="ARBA00022806"/>
    </source>
</evidence>
<feature type="region of interest" description="Disordered" evidence="14">
    <location>
        <begin position="1"/>
        <end position="22"/>
    </location>
</feature>
<dbReference type="RefSeq" id="XP_017985684.1">
    <property type="nucleotide sequence ID" value="XM_018130220.1"/>
</dbReference>
<comment type="similarity">
    <text evidence="13">Belongs to the helicase family. PIF1 subfamily.</text>
</comment>
<keyword evidence="10 13" id="KW-0234">DNA repair</keyword>
<keyword evidence="9" id="KW-0233">DNA recombination</keyword>
<dbReference type="CDD" id="cd18037">
    <property type="entry name" value="DEXSc_Pif1_like"/>
    <property type="match status" value="1"/>
</dbReference>
<comment type="subcellular location">
    <subcellularLocation>
        <location evidence="1">Mitochondrion</location>
    </subcellularLocation>
    <subcellularLocation>
        <location evidence="13">Nucleus</location>
    </subcellularLocation>
    <subcellularLocation>
        <location evidence="13">Chromosome</location>
        <location evidence="13">Telomere</location>
    </subcellularLocation>
</comment>
<dbReference type="InterPro" id="IPR010285">
    <property type="entry name" value="DNA_helicase_pif1-like_DEAD"/>
</dbReference>
<dbReference type="SMART" id="SM00382">
    <property type="entry name" value="AAA"/>
    <property type="match status" value="1"/>
</dbReference>
<dbReference type="PANTHER" id="PTHR47642">
    <property type="entry name" value="ATP-DEPENDENT DNA HELICASE"/>
    <property type="match status" value="1"/>
</dbReference>
<dbReference type="GO" id="GO:0000723">
    <property type="term" value="P:telomere maintenance"/>
    <property type="evidence" value="ECO:0007669"/>
    <property type="project" value="InterPro"/>
</dbReference>
<evidence type="ECO:0000313" key="17">
    <source>
        <dbReference type="Proteomes" id="UP000243052"/>
    </source>
</evidence>
<dbReference type="GO" id="GO:0006281">
    <property type="term" value="P:DNA repair"/>
    <property type="evidence" value="ECO:0007669"/>
    <property type="project" value="UniProtKB-UniRule"/>
</dbReference>
<dbReference type="CDD" id="cd18809">
    <property type="entry name" value="SF1_C_RecD"/>
    <property type="match status" value="1"/>
</dbReference>
<evidence type="ECO:0000256" key="14">
    <source>
        <dbReference type="SAM" id="MobiDB-lite"/>
    </source>
</evidence>
<keyword evidence="3 13" id="KW-0227">DNA damage</keyword>
<organism evidence="16 17">
    <name type="scientific">Eremothecium sinecaudum</name>
    <dbReference type="NCBI Taxonomy" id="45286"/>
    <lineage>
        <taxon>Eukaryota</taxon>
        <taxon>Fungi</taxon>
        <taxon>Dikarya</taxon>
        <taxon>Ascomycota</taxon>
        <taxon>Saccharomycotina</taxon>
        <taxon>Saccharomycetes</taxon>
        <taxon>Saccharomycetales</taxon>
        <taxon>Saccharomycetaceae</taxon>
        <taxon>Eremothecium</taxon>
    </lineage>
</organism>
<keyword evidence="4 13" id="KW-0378">Hydrolase</keyword>
<dbReference type="InterPro" id="IPR003593">
    <property type="entry name" value="AAA+_ATPase"/>
</dbReference>
<dbReference type="GO" id="GO:0005634">
    <property type="term" value="C:nucleus"/>
    <property type="evidence" value="ECO:0007669"/>
    <property type="project" value="UniProtKB-SubCell"/>
</dbReference>
<dbReference type="SUPFAM" id="SSF52540">
    <property type="entry name" value="P-loop containing nucleoside triphosphate hydrolases"/>
    <property type="match status" value="2"/>
</dbReference>
<name>A0A109UW77_9SACH</name>
<feature type="domain" description="AAA+ ATPase" evidence="15">
    <location>
        <begin position="215"/>
        <end position="414"/>
    </location>
</feature>
<dbReference type="HAMAP" id="MF_03177">
    <property type="entry name" value="RRM3"/>
    <property type="match status" value="1"/>
</dbReference>
<evidence type="ECO:0000256" key="13">
    <source>
        <dbReference type="HAMAP-Rule" id="MF_03177"/>
    </source>
</evidence>
<comment type="catalytic activity">
    <reaction evidence="13">
        <text>ATP + H2O = ADP + phosphate + H(+)</text>
        <dbReference type="Rhea" id="RHEA:13065"/>
        <dbReference type="ChEBI" id="CHEBI:15377"/>
        <dbReference type="ChEBI" id="CHEBI:15378"/>
        <dbReference type="ChEBI" id="CHEBI:30616"/>
        <dbReference type="ChEBI" id="CHEBI:43474"/>
        <dbReference type="ChEBI" id="CHEBI:456216"/>
        <dbReference type="EC" id="5.6.2.3"/>
    </reaction>
</comment>
<gene>
    <name evidence="13" type="primary">RRM3</name>
    <name evidence="16" type="ORF">AW171_hschr2200</name>
</gene>
<proteinExistence type="inferred from homology"/>
<evidence type="ECO:0000256" key="1">
    <source>
        <dbReference type="ARBA" id="ARBA00004173"/>
    </source>
</evidence>
<dbReference type="InterPro" id="IPR049163">
    <property type="entry name" value="Pif1-like_2B_dom"/>
</dbReference>
<dbReference type="GO" id="GO:0005739">
    <property type="term" value="C:mitochondrion"/>
    <property type="evidence" value="ECO:0007669"/>
    <property type="project" value="UniProtKB-SubCell"/>
</dbReference>
<dbReference type="OrthoDB" id="432234at2759"/>
<evidence type="ECO:0000256" key="6">
    <source>
        <dbReference type="ARBA" id="ARBA00022840"/>
    </source>
</evidence>
<dbReference type="EC" id="5.6.2.3" evidence="13"/>
<keyword evidence="17" id="KW-1185">Reference proteome</keyword>
<keyword evidence="2 13" id="KW-0547">Nucleotide-binding</keyword>
<feature type="binding site" evidence="13">
    <location>
        <begin position="223"/>
        <end position="230"/>
    </location>
    <ligand>
        <name>ATP</name>
        <dbReference type="ChEBI" id="CHEBI:30616"/>
    </ligand>
</feature>
<keyword evidence="13" id="KW-0158">Chromosome</keyword>
<accession>A0A109UW77</accession>
<evidence type="ECO:0000256" key="8">
    <source>
        <dbReference type="ARBA" id="ARBA00023128"/>
    </source>
</evidence>
<dbReference type="GO" id="GO:0051880">
    <property type="term" value="F:G-quadruplex DNA binding"/>
    <property type="evidence" value="ECO:0007669"/>
    <property type="project" value="UniProtKB-UniRule"/>
</dbReference>
<evidence type="ECO:0000256" key="3">
    <source>
        <dbReference type="ARBA" id="ARBA00022763"/>
    </source>
</evidence>
<keyword evidence="7 13" id="KW-0238">DNA-binding</keyword>
<evidence type="ECO:0000259" key="15">
    <source>
        <dbReference type="SMART" id="SM00382"/>
    </source>
</evidence>
<reference evidence="16 17" key="1">
    <citation type="submission" date="2016-01" db="EMBL/GenBank/DDBJ databases">
        <title>Genome sequence of the yeast Holleya sinecauda.</title>
        <authorList>
            <person name="Dietrich F.S."/>
        </authorList>
    </citation>
    <scope>NUCLEOTIDE SEQUENCE [LARGE SCALE GENOMIC DNA]</scope>
    <source>
        <strain evidence="16 17">ATCC 58844</strain>
    </source>
</reference>
<dbReference type="GO" id="GO:0006310">
    <property type="term" value="P:DNA recombination"/>
    <property type="evidence" value="ECO:0007669"/>
    <property type="project" value="UniProtKB-KW"/>
</dbReference>
<evidence type="ECO:0000256" key="4">
    <source>
        <dbReference type="ARBA" id="ARBA00022801"/>
    </source>
</evidence>
<dbReference type="GO" id="GO:0000781">
    <property type="term" value="C:chromosome, telomeric region"/>
    <property type="evidence" value="ECO:0007669"/>
    <property type="project" value="UniProtKB-SubCell"/>
</dbReference>
<dbReference type="Pfam" id="PF05970">
    <property type="entry name" value="PIF1"/>
    <property type="match status" value="1"/>
</dbReference>
<dbReference type="PANTHER" id="PTHR47642:SF5">
    <property type="entry name" value="ATP-DEPENDENT DNA HELICASE"/>
    <property type="match status" value="1"/>
</dbReference>
<dbReference type="InterPro" id="IPR027417">
    <property type="entry name" value="P-loop_NTPase"/>
</dbReference>
<keyword evidence="12 13" id="KW-0539">Nucleus</keyword>
<dbReference type="STRING" id="45286.A0A109UW77"/>
<keyword evidence="6 13" id="KW-0067">ATP-binding</keyword>
<dbReference type="GO" id="GO:0016887">
    <property type="term" value="F:ATP hydrolysis activity"/>
    <property type="evidence" value="ECO:0007669"/>
    <property type="project" value="RHEA"/>
</dbReference>
<dbReference type="InterPro" id="IPR048293">
    <property type="entry name" value="PIF1_RRM3_pfh1"/>
</dbReference>
<dbReference type="Proteomes" id="UP000243052">
    <property type="component" value="Chromosome ii"/>
</dbReference>
<protein>
    <recommendedName>
        <fullName evidence="13">ATP-dependent DNA helicase RRM3</fullName>
        <ecNumber evidence="13">5.6.2.3</ecNumber>
    </recommendedName>
    <alternativeName>
        <fullName evidence="13">DNA 5'-3' helicase RRM3</fullName>
    </alternativeName>
    <alternativeName>
        <fullName evidence="13">rDNA recombination mutation protein 3</fullName>
    </alternativeName>
</protein>
<dbReference type="InterPro" id="IPR028880">
    <property type="entry name" value="Rrm3"/>
</dbReference>
<evidence type="ECO:0000256" key="9">
    <source>
        <dbReference type="ARBA" id="ARBA00023172"/>
    </source>
</evidence>
<dbReference type="InterPro" id="IPR051055">
    <property type="entry name" value="PIF1_helicase"/>
</dbReference>
<dbReference type="AlphaFoldDB" id="A0A109UW77"/>
<dbReference type="GO" id="GO:0005657">
    <property type="term" value="C:replication fork"/>
    <property type="evidence" value="ECO:0007669"/>
    <property type="project" value="UniProtKB-UniRule"/>
</dbReference>
<evidence type="ECO:0000256" key="11">
    <source>
        <dbReference type="ARBA" id="ARBA00023235"/>
    </source>
</evidence>
<dbReference type="Gene3D" id="3.40.50.300">
    <property type="entry name" value="P-loop containing nucleotide triphosphate hydrolases"/>
    <property type="match status" value="1"/>
</dbReference>
<dbReference type="HAMAP" id="MF_03176">
    <property type="entry name" value="PIF1"/>
    <property type="match status" value="1"/>
</dbReference>
<dbReference type="GeneID" id="28721839"/>
<comment type="function">
    <text evidence="13">5' to 3' DNA replicative helicase recruited to paused replisomes to promote fork progression throughout nonhistone protein-DNA complexes, naturally occurring impediments that are encountered in each S phase where replication forks pauses. Required for timely replication of the telomere and subtelomeric DNA and for wild-type levels of telomeric silencing. Involved in DNA repair during stalled replication fork, regulation of fragile sites expression and essential for genome stability. Plays also a role in mtDNA replication. Has G-quadruplex (G4) unwinding activity and can suppress G4-induced genome instability when PIF1 levels are low.</text>
</comment>
<dbReference type="GO" id="GO:0006260">
    <property type="term" value="P:DNA replication"/>
    <property type="evidence" value="ECO:0007669"/>
    <property type="project" value="UniProtKB-UniRule"/>
</dbReference>
<evidence type="ECO:0000313" key="16">
    <source>
        <dbReference type="EMBL" id="AMD18688.1"/>
    </source>
</evidence>